<dbReference type="Pfam" id="PF07087">
    <property type="entry name" value="DUF1353"/>
    <property type="match status" value="1"/>
</dbReference>
<sequence>MTEFQKTVTVGSGIGLNGPLQFELLPNGRSARLIKDYKVRISDSRTIIVPAGFETDFASVPRLFWRIVPPWGRYSPAAVVHDFLYHTGLVTRVEADRIFLDLMTKLGVPAWKRRLMYWAVRVGGWNAWNDSRRREGSHA</sequence>
<evidence type="ECO:0000313" key="2">
    <source>
        <dbReference type="Proteomes" id="UP001165427"/>
    </source>
</evidence>
<dbReference type="AlphaFoldDB" id="A0AA41UKH2"/>
<keyword evidence="2" id="KW-1185">Reference proteome</keyword>
<protein>
    <submittedName>
        <fullName evidence="1">DUF1353 domain-containing protein</fullName>
    </submittedName>
</protein>
<gene>
    <name evidence="1" type="ORF">MRX98_12675</name>
</gene>
<proteinExistence type="predicted"/>
<reference evidence="1" key="1">
    <citation type="submission" date="2022-04" db="EMBL/GenBank/DDBJ databases">
        <title>Desulfatitalea alkaliphila sp. nov., a novel anaerobic sulfate-reducing bacterium isolated from terrestrial mud volcano, Taman Peninsula, Russia.</title>
        <authorList>
            <person name="Khomyakova M.A."/>
            <person name="Merkel A.Y."/>
            <person name="Slobodkin A.I."/>
        </authorList>
    </citation>
    <scope>NUCLEOTIDE SEQUENCE</scope>
    <source>
        <strain evidence="1">M08but</strain>
    </source>
</reference>
<dbReference type="Proteomes" id="UP001165427">
    <property type="component" value="Unassembled WGS sequence"/>
</dbReference>
<dbReference type="EMBL" id="JALJRB010000013">
    <property type="protein sequence ID" value="MCJ8501432.1"/>
    <property type="molecule type" value="Genomic_DNA"/>
</dbReference>
<name>A0AA41UKH2_9BACT</name>
<accession>A0AA41UKH2</accession>
<comment type="caution">
    <text evidence="1">The sequence shown here is derived from an EMBL/GenBank/DDBJ whole genome shotgun (WGS) entry which is preliminary data.</text>
</comment>
<organism evidence="1 2">
    <name type="scientific">Desulfatitalea alkaliphila</name>
    <dbReference type="NCBI Taxonomy" id="2929485"/>
    <lineage>
        <taxon>Bacteria</taxon>
        <taxon>Pseudomonadati</taxon>
        <taxon>Thermodesulfobacteriota</taxon>
        <taxon>Desulfobacteria</taxon>
        <taxon>Desulfobacterales</taxon>
        <taxon>Desulfosarcinaceae</taxon>
        <taxon>Desulfatitalea</taxon>
    </lineage>
</organism>
<evidence type="ECO:0000313" key="1">
    <source>
        <dbReference type="EMBL" id="MCJ8501432.1"/>
    </source>
</evidence>
<dbReference type="InterPro" id="IPR010767">
    <property type="entry name" value="Phage_CGC-2007_Cje0229"/>
</dbReference>
<dbReference type="RefSeq" id="WP_246909083.1">
    <property type="nucleotide sequence ID" value="NZ_JALJRB010000013.1"/>
</dbReference>